<dbReference type="SMART" id="SM00155">
    <property type="entry name" value="PLDc"/>
    <property type="match status" value="2"/>
</dbReference>
<dbReference type="Gene3D" id="3.30.870.10">
    <property type="entry name" value="Endonuclease Chain A"/>
    <property type="match status" value="2"/>
</dbReference>
<feature type="domain" description="PLD phosphodiesterase" evidence="2">
    <location>
        <begin position="160"/>
        <end position="187"/>
    </location>
</feature>
<protein>
    <submittedName>
        <fullName evidence="3">Cardiolipin synthase</fullName>
    </submittedName>
</protein>
<dbReference type="InterPro" id="IPR001736">
    <property type="entry name" value="PLipase_D/transphosphatidylase"/>
</dbReference>
<dbReference type="CDD" id="cd09110">
    <property type="entry name" value="PLDc_CLS_1"/>
    <property type="match status" value="1"/>
</dbReference>
<feature type="compositionally biased region" description="Basic and acidic residues" evidence="1">
    <location>
        <begin position="1"/>
        <end position="25"/>
    </location>
</feature>
<dbReference type="PANTHER" id="PTHR21248">
    <property type="entry name" value="CARDIOLIPIN SYNTHASE"/>
    <property type="match status" value="1"/>
</dbReference>
<evidence type="ECO:0000313" key="3">
    <source>
        <dbReference type="EMBL" id="SEK26968.1"/>
    </source>
</evidence>
<dbReference type="GO" id="GO:0032049">
    <property type="term" value="P:cardiolipin biosynthetic process"/>
    <property type="evidence" value="ECO:0007669"/>
    <property type="project" value="UniProtKB-ARBA"/>
</dbReference>
<dbReference type="PROSITE" id="PS50035">
    <property type="entry name" value="PLD"/>
    <property type="match status" value="2"/>
</dbReference>
<dbReference type="Proteomes" id="UP000182719">
    <property type="component" value="Unassembled WGS sequence"/>
</dbReference>
<dbReference type="GO" id="GO:0030572">
    <property type="term" value="F:phosphatidyltransferase activity"/>
    <property type="evidence" value="ECO:0007669"/>
    <property type="project" value="UniProtKB-ARBA"/>
</dbReference>
<dbReference type="InterPro" id="IPR025202">
    <property type="entry name" value="PLD-like_dom"/>
</dbReference>
<sequence length="423" mass="48258">MRELGAEREQAGLTRRTEPEAEPVHRGAGPVPEHGRVWSPAIPNRLLARYYLPRSHTILPGNSCQLLRDGVEAYPAMLEAIQQARRYIRLETYQFISDAVGELFGQALAEAAERGVHVKVLFDAVGSWTSRRDFFEALRQRGVDIRPFKPFSLSRGLRHFVRRDHRKILVVDGEVAFTGGVNISAHWAPLGQGGGWRDDVLRIEGPAVHELERRFVATWRMAFQDRFERFRSRLHVSRRRTRTSPGKVCLSVLSSRRSIHRAYLNAIARARRSVLIAAAYFVPDRRMVAALCEAAQRGVEVSLLLNGRSDHPFLEHATRAFYEKLLGAGIRIFEWQRGVLHAKTAVVDGVWGTLGSFNLERLSLAFNHEANAVFADPRLGKALEDSFRNDCGNCREVSLAEFRQRPFWQKVLERVLYFFRKVL</sequence>
<organism evidence="3 4">
    <name type="scientific">Stigmatella aurantiaca</name>
    <dbReference type="NCBI Taxonomy" id="41"/>
    <lineage>
        <taxon>Bacteria</taxon>
        <taxon>Pseudomonadati</taxon>
        <taxon>Myxococcota</taxon>
        <taxon>Myxococcia</taxon>
        <taxon>Myxococcales</taxon>
        <taxon>Cystobacterineae</taxon>
        <taxon>Archangiaceae</taxon>
        <taxon>Stigmatella</taxon>
    </lineage>
</organism>
<gene>
    <name evidence="3" type="ORF">SAMN05444354_101151</name>
</gene>
<dbReference type="CDD" id="cd09159">
    <property type="entry name" value="PLDc_ybhO_like_2"/>
    <property type="match status" value="1"/>
</dbReference>
<feature type="region of interest" description="Disordered" evidence="1">
    <location>
        <begin position="1"/>
        <end position="32"/>
    </location>
</feature>
<dbReference type="SUPFAM" id="SSF56024">
    <property type="entry name" value="Phospholipase D/nuclease"/>
    <property type="match status" value="2"/>
</dbReference>
<evidence type="ECO:0000313" key="4">
    <source>
        <dbReference type="Proteomes" id="UP000182719"/>
    </source>
</evidence>
<dbReference type="PANTHER" id="PTHR21248:SF22">
    <property type="entry name" value="PHOSPHOLIPASE D"/>
    <property type="match status" value="1"/>
</dbReference>
<name>A0A1H7FLW7_STIAU</name>
<dbReference type="RefSeq" id="WP_075004456.1">
    <property type="nucleotide sequence ID" value="NZ_FOAP01000001.1"/>
</dbReference>
<evidence type="ECO:0000259" key="2">
    <source>
        <dbReference type="PROSITE" id="PS50035"/>
    </source>
</evidence>
<feature type="domain" description="PLD phosphodiesterase" evidence="2">
    <location>
        <begin position="336"/>
        <end position="363"/>
    </location>
</feature>
<evidence type="ECO:0000256" key="1">
    <source>
        <dbReference type="SAM" id="MobiDB-lite"/>
    </source>
</evidence>
<dbReference type="AlphaFoldDB" id="A0A1H7FLW7"/>
<proteinExistence type="predicted"/>
<reference evidence="4" key="1">
    <citation type="submission" date="2016-10" db="EMBL/GenBank/DDBJ databases">
        <authorList>
            <person name="Varghese N."/>
            <person name="Submissions S."/>
        </authorList>
    </citation>
    <scope>NUCLEOTIDE SEQUENCE [LARGE SCALE GENOMIC DNA]</scope>
    <source>
        <strain evidence="4">DSM 17044</strain>
    </source>
</reference>
<dbReference type="Pfam" id="PF13091">
    <property type="entry name" value="PLDc_2"/>
    <property type="match status" value="2"/>
</dbReference>
<dbReference type="EMBL" id="FOAP01000001">
    <property type="protein sequence ID" value="SEK26968.1"/>
    <property type="molecule type" value="Genomic_DNA"/>
</dbReference>
<accession>A0A1H7FLW7</accession>
<dbReference type="OrthoDB" id="9762009at2"/>
<keyword evidence="4" id="KW-1185">Reference proteome</keyword>